<dbReference type="Gene3D" id="1.10.10.60">
    <property type="entry name" value="Homeodomain-like"/>
    <property type="match status" value="1"/>
</dbReference>
<dbReference type="InterPro" id="IPR009057">
    <property type="entry name" value="Homeodomain-like_sf"/>
</dbReference>
<dbReference type="EMBL" id="FQWM01000001">
    <property type="protein sequence ID" value="SHG61068.1"/>
    <property type="molecule type" value="Genomic_DNA"/>
</dbReference>
<feature type="DNA-binding region" description="H-T-H motif" evidence="2">
    <location>
        <begin position="39"/>
        <end position="58"/>
    </location>
</feature>
<dbReference type="Proteomes" id="UP000184211">
    <property type="component" value="Unassembled WGS sequence"/>
</dbReference>
<dbReference type="GO" id="GO:0045892">
    <property type="term" value="P:negative regulation of DNA-templated transcription"/>
    <property type="evidence" value="ECO:0007669"/>
    <property type="project" value="InterPro"/>
</dbReference>
<proteinExistence type="predicted"/>
<keyword evidence="5" id="KW-1185">Reference proteome</keyword>
<feature type="domain" description="HTH tetR-type" evidence="3">
    <location>
        <begin position="16"/>
        <end position="76"/>
    </location>
</feature>
<dbReference type="Pfam" id="PF08362">
    <property type="entry name" value="TetR_C_3"/>
    <property type="match status" value="1"/>
</dbReference>
<accession>A0A1M5L7S1</accession>
<evidence type="ECO:0000256" key="2">
    <source>
        <dbReference type="PROSITE-ProRule" id="PRU00335"/>
    </source>
</evidence>
<dbReference type="Pfam" id="PF00440">
    <property type="entry name" value="TetR_N"/>
    <property type="match status" value="1"/>
</dbReference>
<dbReference type="InterPro" id="IPR050109">
    <property type="entry name" value="HTH-type_TetR-like_transc_reg"/>
</dbReference>
<evidence type="ECO:0000313" key="4">
    <source>
        <dbReference type="EMBL" id="SHG61068.1"/>
    </source>
</evidence>
<keyword evidence="1 2" id="KW-0238">DNA-binding</keyword>
<dbReference type="SUPFAM" id="SSF48498">
    <property type="entry name" value="Tetracyclin repressor-like, C-terminal domain"/>
    <property type="match status" value="1"/>
</dbReference>
<dbReference type="PROSITE" id="PS50977">
    <property type="entry name" value="HTH_TETR_2"/>
    <property type="match status" value="1"/>
</dbReference>
<gene>
    <name evidence="4" type="ORF">SAMN04488044_1186</name>
</gene>
<dbReference type="PRINTS" id="PR00455">
    <property type="entry name" value="HTHTETR"/>
</dbReference>
<dbReference type="AlphaFoldDB" id="A0A1M5L7S1"/>
<dbReference type="PANTHER" id="PTHR30055:SF196">
    <property type="entry name" value="HTH-TYPE TRANSCRIPTIONAL REGULATOR RUTR"/>
    <property type="match status" value="1"/>
</dbReference>
<name>A0A1M5L7S1_9RHOB</name>
<dbReference type="OrthoDB" id="2356263at2"/>
<reference evidence="5" key="1">
    <citation type="submission" date="2016-11" db="EMBL/GenBank/DDBJ databases">
        <authorList>
            <person name="Varghese N."/>
            <person name="Submissions S."/>
        </authorList>
    </citation>
    <scope>NUCLEOTIDE SEQUENCE [LARGE SCALE GENOMIC DNA]</scope>
    <source>
        <strain evidence="5">DSM 28223</strain>
    </source>
</reference>
<dbReference type="InterPro" id="IPR001647">
    <property type="entry name" value="HTH_TetR"/>
</dbReference>
<dbReference type="GO" id="GO:0003700">
    <property type="term" value="F:DNA-binding transcription factor activity"/>
    <property type="evidence" value="ECO:0007669"/>
    <property type="project" value="TreeGrafter"/>
</dbReference>
<dbReference type="STRING" id="870908.SAMN04488044_1186"/>
<sequence>MEDQQTEPKKLSRIQQRNRELIIDAALDVFSQHGFRGATLDQIAESSGLSKPNILYYFAGKEDIYVTLLNQMLSSWSDPLQALKADGDPITEILAYVDRKMDMTRAYPRESRLFANEIIQGGSRVMEHLQADVKALFDEKVAVIQGWVDAGRLAPVDPRHLITSIWATTQHYADFDAQIQVLLGPGDQVIDQGTEYLTTLFAKALKPEPQAAE</sequence>
<dbReference type="InterPro" id="IPR013573">
    <property type="entry name" value="Tscrpt_reg_YcdC_C"/>
</dbReference>
<dbReference type="InterPro" id="IPR036271">
    <property type="entry name" value="Tet_transcr_reg_TetR-rel_C_sf"/>
</dbReference>
<dbReference type="Gene3D" id="1.10.357.10">
    <property type="entry name" value="Tetracycline Repressor, domain 2"/>
    <property type="match status" value="1"/>
</dbReference>
<dbReference type="GO" id="GO:0000976">
    <property type="term" value="F:transcription cis-regulatory region binding"/>
    <property type="evidence" value="ECO:0007669"/>
    <property type="project" value="TreeGrafter"/>
</dbReference>
<evidence type="ECO:0000256" key="1">
    <source>
        <dbReference type="ARBA" id="ARBA00023125"/>
    </source>
</evidence>
<evidence type="ECO:0000313" key="5">
    <source>
        <dbReference type="Proteomes" id="UP000184211"/>
    </source>
</evidence>
<organism evidence="4 5">
    <name type="scientific">Cognatishimia maritima</name>
    <dbReference type="NCBI Taxonomy" id="870908"/>
    <lineage>
        <taxon>Bacteria</taxon>
        <taxon>Pseudomonadati</taxon>
        <taxon>Pseudomonadota</taxon>
        <taxon>Alphaproteobacteria</taxon>
        <taxon>Rhodobacterales</taxon>
        <taxon>Paracoccaceae</taxon>
        <taxon>Cognatishimia</taxon>
    </lineage>
</organism>
<protein>
    <submittedName>
        <fullName evidence="4">Transcriptional regulator, TetR family</fullName>
    </submittedName>
</protein>
<dbReference type="SUPFAM" id="SSF46689">
    <property type="entry name" value="Homeodomain-like"/>
    <property type="match status" value="1"/>
</dbReference>
<evidence type="ECO:0000259" key="3">
    <source>
        <dbReference type="PROSITE" id="PS50977"/>
    </source>
</evidence>
<dbReference type="PANTHER" id="PTHR30055">
    <property type="entry name" value="HTH-TYPE TRANSCRIPTIONAL REGULATOR RUTR"/>
    <property type="match status" value="1"/>
</dbReference>